<gene>
    <name evidence="2" type="ORF">ABT56_15535</name>
</gene>
<keyword evidence="1" id="KW-1133">Transmembrane helix</keyword>
<protein>
    <submittedName>
        <fullName evidence="2">Uncharacterized protein</fullName>
    </submittedName>
</protein>
<keyword evidence="1" id="KW-0812">Transmembrane</keyword>
<evidence type="ECO:0000256" key="1">
    <source>
        <dbReference type="SAM" id="Phobius"/>
    </source>
</evidence>
<dbReference type="PATRIC" id="fig|1195763.3.peg.3304"/>
<organism evidence="2 3">
    <name type="scientific">Photobacterium aquae</name>
    <dbReference type="NCBI Taxonomy" id="1195763"/>
    <lineage>
        <taxon>Bacteria</taxon>
        <taxon>Pseudomonadati</taxon>
        <taxon>Pseudomonadota</taxon>
        <taxon>Gammaproteobacteria</taxon>
        <taxon>Vibrionales</taxon>
        <taxon>Vibrionaceae</taxon>
        <taxon>Photobacterium</taxon>
    </lineage>
</organism>
<sequence>MEISILDWLKLAALAVGIIIVMSNTYIRINDNVEVTIGVPKNMKPGENVRFAYQFPLWRPFINIKVKA</sequence>
<keyword evidence="1" id="KW-0472">Membrane</keyword>
<dbReference type="AlphaFoldDB" id="A0A0J1GWE4"/>
<dbReference type="STRING" id="1195763.ABT56_15535"/>
<dbReference type="EMBL" id="LDOT01000023">
    <property type="protein sequence ID" value="KLV04038.1"/>
    <property type="molecule type" value="Genomic_DNA"/>
</dbReference>
<name>A0A0J1GWE4_9GAMM</name>
<evidence type="ECO:0000313" key="3">
    <source>
        <dbReference type="Proteomes" id="UP000036097"/>
    </source>
</evidence>
<dbReference type="Proteomes" id="UP000036097">
    <property type="component" value="Unassembled WGS sequence"/>
</dbReference>
<feature type="transmembrane region" description="Helical" evidence="1">
    <location>
        <begin position="7"/>
        <end position="27"/>
    </location>
</feature>
<comment type="caution">
    <text evidence="2">The sequence shown here is derived from an EMBL/GenBank/DDBJ whole genome shotgun (WGS) entry which is preliminary data.</text>
</comment>
<proteinExistence type="predicted"/>
<evidence type="ECO:0000313" key="2">
    <source>
        <dbReference type="EMBL" id="KLV04038.1"/>
    </source>
</evidence>
<accession>A0A0J1GWE4</accession>
<keyword evidence="3" id="KW-1185">Reference proteome</keyword>
<reference evidence="2 3" key="1">
    <citation type="submission" date="2015-05" db="EMBL/GenBank/DDBJ databases">
        <title>Photobacterium galathea sp. nov.</title>
        <authorList>
            <person name="Machado H."/>
            <person name="Gram L."/>
        </authorList>
    </citation>
    <scope>NUCLEOTIDE SEQUENCE [LARGE SCALE GENOMIC DNA]</scope>
    <source>
        <strain evidence="2 3">CGMCC 1.12159</strain>
    </source>
</reference>